<evidence type="ECO:0000256" key="4">
    <source>
        <dbReference type="ARBA" id="ARBA00023136"/>
    </source>
</evidence>
<keyword evidence="7" id="KW-1185">Reference proteome</keyword>
<name>A0AA41RSD9_PAPNU</name>
<evidence type="ECO:0000313" key="6">
    <source>
        <dbReference type="EMBL" id="MCL7021955.1"/>
    </source>
</evidence>
<dbReference type="InterPro" id="IPR003406">
    <property type="entry name" value="Glyco_trans_14"/>
</dbReference>
<dbReference type="EMBL" id="JAJJMA010006486">
    <property type="protein sequence ID" value="MCL7021955.1"/>
    <property type="molecule type" value="Genomic_DNA"/>
</dbReference>
<dbReference type="AlphaFoldDB" id="A0AA41RSD9"/>
<dbReference type="GO" id="GO:0016020">
    <property type="term" value="C:membrane"/>
    <property type="evidence" value="ECO:0007669"/>
    <property type="project" value="UniProtKB-SubCell"/>
</dbReference>
<keyword evidence="4" id="KW-0472">Membrane</keyword>
<accession>A0AA41RSD9</accession>
<dbReference type="Proteomes" id="UP001177140">
    <property type="component" value="Unassembled WGS sequence"/>
</dbReference>
<keyword evidence="3" id="KW-0808">Transferase</keyword>
<dbReference type="PANTHER" id="PTHR31042">
    <property type="entry name" value="CORE-2/I-BRANCHING BETA-1,6-N-ACETYLGLUCOSAMINYLTRANSFERASE FAMILY PROTEIN-RELATED"/>
    <property type="match status" value="1"/>
</dbReference>
<evidence type="ECO:0000256" key="3">
    <source>
        <dbReference type="ARBA" id="ARBA00022679"/>
    </source>
</evidence>
<gene>
    <name evidence="6" type="ORF">MKW94_007382</name>
</gene>
<dbReference type="PANTHER" id="PTHR31042:SF150">
    <property type="entry name" value="OS06G0661900 PROTEIN"/>
    <property type="match status" value="1"/>
</dbReference>
<dbReference type="Pfam" id="PF02485">
    <property type="entry name" value="Branch"/>
    <property type="match status" value="1"/>
</dbReference>
<reference evidence="6" key="1">
    <citation type="submission" date="2022-03" db="EMBL/GenBank/DDBJ databases">
        <title>A functionally conserved STORR gene fusion in Papaver species that diverged 16.8 million years ago.</title>
        <authorList>
            <person name="Catania T."/>
        </authorList>
    </citation>
    <scope>NUCLEOTIDE SEQUENCE</scope>
    <source>
        <strain evidence="6">S-191538</strain>
    </source>
</reference>
<evidence type="ECO:0000256" key="1">
    <source>
        <dbReference type="ARBA" id="ARBA00004606"/>
    </source>
</evidence>
<keyword evidence="2" id="KW-0328">Glycosyltransferase</keyword>
<dbReference type="InterPro" id="IPR044174">
    <property type="entry name" value="BC10-like"/>
</dbReference>
<keyword evidence="5" id="KW-0325">Glycoprotein</keyword>
<protein>
    <submittedName>
        <fullName evidence="6">Uncharacterized protein</fullName>
    </submittedName>
</protein>
<comment type="subcellular location">
    <subcellularLocation>
        <location evidence="1">Membrane</location>
        <topology evidence="1">Single-pass type II membrane protein</topology>
    </subcellularLocation>
</comment>
<evidence type="ECO:0000313" key="7">
    <source>
        <dbReference type="Proteomes" id="UP001177140"/>
    </source>
</evidence>
<evidence type="ECO:0000256" key="5">
    <source>
        <dbReference type="ARBA" id="ARBA00023180"/>
    </source>
</evidence>
<comment type="caution">
    <text evidence="6">The sequence shown here is derived from an EMBL/GenBank/DDBJ whole genome shotgun (WGS) entry which is preliminary data.</text>
</comment>
<sequence length="132" mass="15624">MFLTPGTLRFEKRWDMFFDRHEGRFSVYVHAFKETPVHLSRHFVNRDIHSEKVVWGEIDAEKRLLGFAFQDPDNQQFVLLSDSCIPLRKFDYVYNYLMDTNTSFIDCYEDHGPHGSAGMIMKQVGMYTKSRS</sequence>
<dbReference type="GO" id="GO:0016757">
    <property type="term" value="F:glycosyltransferase activity"/>
    <property type="evidence" value="ECO:0007669"/>
    <property type="project" value="UniProtKB-KW"/>
</dbReference>
<organism evidence="6 7">
    <name type="scientific">Papaver nudicaule</name>
    <name type="common">Iceland poppy</name>
    <dbReference type="NCBI Taxonomy" id="74823"/>
    <lineage>
        <taxon>Eukaryota</taxon>
        <taxon>Viridiplantae</taxon>
        <taxon>Streptophyta</taxon>
        <taxon>Embryophyta</taxon>
        <taxon>Tracheophyta</taxon>
        <taxon>Spermatophyta</taxon>
        <taxon>Magnoliopsida</taxon>
        <taxon>Ranunculales</taxon>
        <taxon>Papaveraceae</taxon>
        <taxon>Papaveroideae</taxon>
        <taxon>Papaver</taxon>
    </lineage>
</organism>
<proteinExistence type="predicted"/>
<evidence type="ECO:0000256" key="2">
    <source>
        <dbReference type="ARBA" id="ARBA00022676"/>
    </source>
</evidence>